<dbReference type="Proteomes" id="UP000019141">
    <property type="component" value="Unassembled WGS sequence"/>
</dbReference>
<gene>
    <name evidence="1" type="ORF">ETSY1_01815</name>
</gene>
<dbReference type="InterPro" id="IPR037175">
    <property type="entry name" value="KFase_sf"/>
</dbReference>
<dbReference type="Gene3D" id="3.50.30.50">
    <property type="entry name" value="Putative cyclase"/>
    <property type="match status" value="1"/>
</dbReference>
<dbReference type="InterPro" id="IPR007325">
    <property type="entry name" value="KFase/CYL"/>
</dbReference>
<sequence>MTTSCIHDHAAFTSRWGSEDRLGAGNLMTPASRLAALKWVEEGQIFDLGHIIENGAPRMAPNQTPFVMTLGPRADNVIRRRRASGATNDAGTSLERIEMTTHVGTHIDALGHATIGEYMYNGHRVEDMLGDFGLNDLGIEHAPPILTRGVCLDVSGLDGGDFLDAGRVVRQDDLERVCEAQNVSLTAGDVVCIYTGWQRFFMRDNDRYVSGEPGIDERAAQWLTQHDVVAIGADNMAVEVIPHPKHPEIVLPVHQHTLVEAGVYLIENLALEELAQNRRYVFCFILLATKFKGATGCPVRPVALV</sequence>
<dbReference type="GO" id="GO:0004061">
    <property type="term" value="F:arylformamidase activity"/>
    <property type="evidence" value="ECO:0007669"/>
    <property type="project" value="InterPro"/>
</dbReference>
<proteinExistence type="predicted"/>
<dbReference type="HOGENOM" id="CLU_030671_0_0_7"/>
<dbReference type="GO" id="GO:0019441">
    <property type="term" value="P:L-tryptophan catabolic process to kynurenine"/>
    <property type="evidence" value="ECO:0007669"/>
    <property type="project" value="InterPro"/>
</dbReference>
<dbReference type="Pfam" id="PF04199">
    <property type="entry name" value="Cyclase"/>
    <property type="match status" value="1"/>
</dbReference>
<accession>W4LXW6</accession>
<comment type="caution">
    <text evidence="1">The sequence shown here is derived from an EMBL/GenBank/DDBJ whole genome shotgun (WGS) entry which is preliminary data.</text>
</comment>
<name>W4LXW6_ENTF1</name>
<dbReference type="SUPFAM" id="SSF102198">
    <property type="entry name" value="Putative cyclase"/>
    <property type="match status" value="1"/>
</dbReference>
<evidence type="ECO:0000313" key="1">
    <source>
        <dbReference type="EMBL" id="ETX02924.1"/>
    </source>
</evidence>
<evidence type="ECO:0000313" key="2">
    <source>
        <dbReference type="Proteomes" id="UP000019141"/>
    </source>
</evidence>
<organism evidence="1 2">
    <name type="scientific">Entotheonella factor</name>
    <dbReference type="NCBI Taxonomy" id="1429438"/>
    <lineage>
        <taxon>Bacteria</taxon>
        <taxon>Pseudomonadati</taxon>
        <taxon>Nitrospinota/Tectimicrobiota group</taxon>
        <taxon>Candidatus Tectimicrobiota</taxon>
        <taxon>Candidatus Entotheonellia</taxon>
        <taxon>Candidatus Entotheonellales</taxon>
        <taxon>Candidatus Entotheonellaceae</taxon>
        <taxon>Candidatus Entotheonella</taxon>
    </lineage>
</organism>
<evidence type="ECO:0008006" key="3">
    <source>
        <dbReference type="Google" id="ProtNLM"/>
    </source>
</evidence>
<dbReference type="PANTHER" id="PTHR34861:SF10">
    <property type="entry name" value="CYCLASE"/>
    <property type="match status" value="1"/>
</dbReference>
<dbReference type="EMBL" id="AZHW01000094">
    <property type="protein sequence ID" value="ETX02924.1"/>
    <property type="molecule type" value="Genomic_DNA"/>
</dbReference>
<dbReference type="AlphaFoldDB" id="W4LXW6"/>
<dbReference type="PANTHER" id="PTHR34861">
    <property type="match status" value="1"/>
</dbReference>
<protein>
    <recommendedName>
        <fullName evidence="3">Cyclase</fullName>
    </recommendedName>
</protein>
<keyword evidence="2" id="KW-1185">Reference proteome</keyword>
<reference evidence="1 2" key="1">
    <citation type="journal article" date="2014" name="Nature">
        <title>An environmental bacterial taxon with a large and distinct metabolic repertoire.</title>
        <authorList>
            <person name="Wilson M.C."/>
            <person name="Mori T."/>
            <person name="Ruckert C."/>
            <person name="Uria A.R."/>
            <person name="Helf M.J."/>
            <person name="Takada K."/>
            <person name="Gernert C."/>
            <person name="Steffens U.A."/>
            <person name="Heycke N."/>
            <person name="Schmitt S."/>
            <person name="Rinke C."/>
            <person name="Helfrich E.J."/>
            <person name="Brachmann A.O."/>
            <person name="Gurgui C."/>
            <person name="Wakimoto T."/>
            <person name="Kracht M."/>
            <person name="Crusemann M."/>
            <person name="Hentschel U."/>
            <person name="Abe I."/>
            <person name="Matsunaga S."/>
            <person name="Kalinowski J."/>
            <person name="Takeyama H."/>
            <person name="Piel J."/>
        </authorList>
    </citation>
    <scope>NUCLEOTIDE SEQUENCE [LARGE SCALE GENOMIC DNA]</scope>
    <source>
        <strain evidence="2">TSY1</strain>
    </source>
</reference>